<dbReference type="CDD" id="cd04489">
    <property type="entry name" value="ExoVII_LU_OBF"/>
    <property type="match status" value="1"/>
</dbReference>
<evidence type="ECO:0000256" key="4">
    <source>
        <dbReference type="ARBA" id="ARBA00022839"/>
    </source>
</evidence>
<evidence type="ECO:0000256" key="1">
    <source>
        <dbReference type="ARBA" id="ARBA00022490"/>
    </source>
</evidence>
<evidence type="ECO:0000256" key="3">
    <source>
        <dbReference type="ARBA" id="ARBA00022801"/>
    </source>
</evidence>
<comment type="catalytic activity">
    <reaction evidence="5 6">
        <text>Exonucleolytic cleavage in either 5'- to 3'- or 3'- to 5'-direction to yield nucleoside 5'-phosphates.</text>
        <dbReference type="EC" id="3.1.11.6"/>
    </reaction>
</comment>
<dbReference type="InterPro" id="IPR020579">
    <property type="entry name" value="Exonuc_VII_lsu_C"/>
</dbReference>
<keyword evidence="4 5" id="KW-0269">Exonuclease</keyword>
<reference evidence="10 11" key="1">
    <citation type="submission" date="2024-01" db="EMBL/GenBank/DDBJ databases">
        <title>Hyphobacterium bacterium isolated from marine sediment.</title>
        <authorList>
            <person name="Zhao S."/>
        </authorList>
    </citation>
    <scope>NUCLEOTIDE SEQUENCE [LARGE SCALE GENOMIC DNA]</scope>
    <source>
        <strain evidence="11">HN65</strain>
    </source>
</reference>
<evidence type="ECO:0000256" key="5">
    <source>
        <dbReference type="HAMAP-Rule" id="MF_00378"/>
    </source>
</evidence>
<dbReference type="Pfam" id="PF13742">
    <property type="entry name" value="tRNA_anti_2"/>
    <property type="match status" value="1"/>
</dbReference>
<dbReference type="PANTHER" id="PTHR30008:SF0">
    <property type="entry name" value="EXODEOXYRIBONUCLEASE 7 LARGE SUBUNIT"/>
    <property type="match status" value="1"/>
</dbReference>
<evidence type="ECO:0000256" key="2">
    <source>
        <dbReference type="ARBA" id="ARBA00022722"/>
    </source>
</evidence>
<evidence type="ECO:0000256" key="7">
    <source>
        <dbReference type="SAM" id="MobiDB-lite"/>
    </source>
</evidence>
<evidence type="ECO:0000313" key="11">
    <source>
        <dbReference type="Proteomes" id="UP001354971"/>
    </source>
</evidence>
<dbReference type="EMBL" id="JAZDRP010000002">
    <property type="protein sequence ID" value="MEE2525354.1"/>
    <property type="molecule type" value="Genomic_DNA"/>
</dbReference>
<keyword evidence="3 5" id="KW-0378">Hydrolase</keyword>
<name>A0ABU7LP28_9PROT</name>
<dbReference type="HAMAP" id="MF_00378">
    <property type="entry name" value="Exonuc_7_L"/>
    <property type="match status" value="1"/>
</dbReference>
<comment type="function">
    <text evidence="5">Bidirectionally degrades single-stranded DNA into large acid-insoluble oligonucleotides, which are then degraded further into small acid-soluble oligonucleotides.</text>
</comment>
<dbReference type="EC" id="3.1.11.6" evidence="5"/>
<keyword evidence="11" id="KW-1185">Reference proteome</keyword>
<gene>
    <name evidence="5 10" type="primary">xseA</name>
    <name evidence="10" type="ORF">V0U79_03175</name>
</gene>
<keyword evidence="1 5" id="KW-0963">Cytoplasm</keyword>
<evidence type="ECO:0000256" key="6">
    <source>
        <dbReference type="RuleBase" id="RU004355"/>
    </source>
</evidence>
<dbReference type="PANTHER" id="PTHR30008">
    <property type="entry name" value="EXODEOXYRIBONUCLEASE 7 LARGE SUBUNIT"/>
    <property type="match status" value="1"/>
</dbReference>
<sequence length="494" mass="53888">MSSAETNTPEFSVSELANSLKRTVEDAYGHVRVRGELGRVIIARSGHAYLDLKDDKAVIDGVMWKGMVERLNFKPEEGLEVVCEGKLTTYPGRSKYQIIIERMEPAGAGALMALLEDRKKKLAAEGLFEASRKKAIPVLPKVIGVVTSPTGAVIRDILHRLEDRFPRHVLLWPVLVQGDAAAGQIAAAIRGFNALDGNGSIPRPDVLIVARGGGSVEDLWCFNDEDVVRAAAESDIPLISAVGHETDTTLIDFASDRRAPTPTGAAEMAVPVRADLMQDVRSQGERLTRSLTRLISQRSSEFRATARAFPTPQNLLGTSRQRLDLAAAGLRPEALRRDILIKTERVSANGQRLQSSLRRQSRLGSENLSRIMERLRRASPTRQMQRSSGDIGKLTDRLRRAGAKLMDRKQRDLASVAARHALLGHDSVLQRGYALVRNVDGGLVRSASQAHPGEAVSIQFADGKTEAVIGSGGPVRKKAKPRQPASPEKQGRLF</sequence>
<feature type="domain" description="Exonuclease VII large subunit C-terminal" evidence="8">
    <location>
        <begin position="127"/>
        <end position="467"/>
    </location>
</feature>
<comment type="similarity">
    <text evidence="5 6">Belongs to the XseA family.</text>
</comment>
<dbReference type="InterPro" id="IPR003753">
    <property type="entry name" value="Exonuc_VII_L"/>
</dbReference>
<dbReference type="GO" id="GO:0008855">
    <property type="term" value="F:exodeoxyribonuclease VII activity"/>
    <property type="evidence" value="ECO:0007669"/>
    <property type="project" value="UniProtKB-EC"/>
</dbReference>
<evidence type="ECO:0000313" key="10">
    <source>
        <dbReference type="EMBL" id="MEE2525354.1"/>
    </source>
</evidence>
<evidence type="ECO:0000259" key="8">
    <source>
        <dbReference type="Pfam" id="PF02601"/>
    </source>
</evidence>
<comment type="subunit">
    <text evidence="5">Heterooligomer composed of large and small subunits.</text>
</comment>
<evidence type="ECO:0000259" key="9">
    <source>
        <dbReference type="Pfam" id="PF13742"/>
    </source>
</evidence>
<accession>A0ABU7LP28</accession>
<dbReference type="RefSeq" id="WP_330198017.1">
    <property type="nucleotide sequence ID" value="NZ_JAZDRP010000002.1"/>
</dbReference>
<feature type="domain" description="OB-fold nucleic acid binding" evidence="9">
    <location>
        <begin position="11"/>
        <end position="104"/>
    </location>
</feature>
<dbReference type="NCBIfam" id="TIGR00237">
    <property type="entry name" value="xseA"/>
    <property type="match status" value="1"/>
</dbReference>
<organism evidence="10 11">
    <name type="scientific">Hyphobacterium lacteum</name>
    <dbReference type="NCBI Taxonomy" id="3116575"/>
    <lineage>
        <taxon>Bacteria</taxon>
        <taxon>Pseudomonadati</taxon>
        <taxon>Pseudomonadota</taxon>
        <taxon>Alphaproteobacteria</taxon>
        <taxon>Maricaulales</taxon>
        <taxon>Maricaulaceae</taxon>
        <taxon>Hyphobacterium</taxon>
    </lineage>
</organism>
<dbReference type="InterPro" id="IPR025824">
    <property type="entry name" value="OB-fold_nuc-bd_dom"/>
</dbReference>
<feature type="region of interest" description="Disordered" evidence="7">
    <location>
        <begin position="468"/>
        <end position="494"/>
    </location>
</feature>
<keyword evidence="2 5" id="KW-0540">Nuclease</keyword>
<comment type="caution">
    <text evidence="10">The sequence shown here is derived from an EMBL/GenBank/DDBJ whole genome shotgun (WGS) entry which is preliminary data.</text>
</comment>
<proteinExistence type="inferred from homology"/>
<protein>
    <recommendedName>
        <fullName evidence="5">Exodeoxyribonuclease 7 large subunit</fullName>
        <ecNumber evidence="5">3.1.11.6</ecNumber>
    </recommendedName>
    <alternativeName>
        <fullName evidence="5">Exodeoxyribonuclease VII large subunit</fullName>
        <shortName evidence="5">Exonuclease VII large subunit</shortName>
    </alternativeName>
</protein>
<dbReference type="Pfam" id="PF02601">
    <property type="entry name" value="Exonuc_VII_L"/>
    <property type="match status" value="1"/>
</dbReference>
<dbReference type="Proteomes" id="UP001354971">
    <property type="component" value="Unassembled WGS sequence"/>
</dbReference>
<comment type="subcellular location">
    <subcellularLocation>
        <location evidence="5 6">Cytoplasm</location>
    </subcellularLocation>
</comment>